<sequence length="41" mass="4896">MSIKIKKTFRIKLIHFPFLFHNDTFQNNNVTILDGAEFLDK</sequence>
<name>A0A382RGB6_9ZZZZ</name>
<dbReference type="AlphaFoldDB" id="A0A382RGB6"/>
<accession>A0A382RGB6</accession>
<protein>
    <submittedName>
        <fullName evidence="1">Uncharacterized protein</fullName>
    </submittedName>
</protein>
<proteinExistence type="predicted"/>
<reference evidence="1" key="1">
    <citation type="submission" date="2018-05" db="EMBL/GenBank/DDBJ databases">
        <authorList>
            <person name="Lanie J.A."/>
            <person name="Ng W.-L."/>
            <person name="Kazmierczak K.M."/>
            <person name="Andrzejewski T.M."/>
            <person name="Davidsen T.M."/>
            <person name="Wayne K.J."/>
            <person name="Tettelin H."/>
            <person name="Glass J.I."/>
            <person name="Rusch D."/>
            <person name="Podicherti R."/>
            <person name="Tsui H.-C.T."/>
            <person name="Winkler M.E."/>
        </authorList>
    </citation>
    <scope>NUCLEOTIDE SEQUENCE</scope>
</reference>
<evidence type="ECO:0000313" key="1">
    <source>
        <dbReference type="EMBL" id="SVC96430.1"/>
    </source>
</evidence>
<dbReference type="EMBL" id="UINC01121337">
    <property type="protein sequence ID" value="SVC96430.1"/>
    <property type="molecule type" value="Genomic_DNA"/>
</dbReference>
<gene>
    <name evidence="1" type="ORF">METZ01_LOCUS349284</name>
</gene>
<organism evidence="1">
    <name type="scientific">marine metagenome</name>
    <dbReference type="NCBI Taxonomy" id="408172"/>
    <lineage>
        <taxon>unclassified sequences</taxon>
        <taxon>metagenomes</taxon>
        <taxon>ecological metagenomes</taxon>
    </lineage>
</organism>